<dbReference type="InterPro" id="IPR042869">
    <property type="entry name" value="ARHGAP11A/B"/>
</dbReference>
<dbReference type="Proteomes" id="UP000036681">
    <property type="component" value="Unplaced"/>
</dbReference>
<feature type="domain" description="Rho-GAP" evidence="2">
    <location>
        <begin position="1"/>
        <end position="186"/>
    </location>
</feature>
<dbReference type="WBParaSite" id="ALUE_0002178701-mRNA-1">
    <property type="protein sequence ID" value="ALUE_0002178701-mRNA-1"/>
    <property type="gene ID" value="ALUE_0002178701"/>
</dbReference>
<proteinExistence type="predicted"/>
<dbReference type="Pfam" id="PF00620">
    <property type="entry name" value="RhoGAP"/>
    <property type="match status" value="1"/>
</dbReference>
<dbReference type="InterPro" id="IPR000198">
    <property type="entry name" value="RhoGAP_dom"/>
</dbReference>
<dbReference type="PANTHER" id="PTHR15670">
    <property type="entry name" value="RHO GTPASE ACTIVATING PROTEIN 11A"/>
    <property type="match status" value="1"/>
</dbReference>
<evidence type="ECO:0000313" key="3">
    <source>
        <dbReference type="Proteomes" id="UP000036681"/>
    </source>
</evidence>
<dbReference type="InterPro" id="IPR008936">
    <property type="entry name" value="Rho_GTPase_activation_prot"/>
</dbReference>
<name>A0A0M3ISQ9_ASCLU</name>
<dbReference type="AlphaFoldDB" id="A0A0M3ISQ9"/>
<dbReference type="GO" id="GO:0005096">
    <property type="term" value="F:GTPase activator activity"/>
    <property type="evidence" value="ECO:0007669"/>
    <property type="project" value="TreeGrafter"/>
</dbReference>
<evidence type="ECO:0000313" key="4">
    <source>
        <dbReference type="WBParaSite" id="ALUE_0002178701-mRNA-1"/>
    </source>
</evidence>
<evidence type="ECO:0000256" key="1">
    <source>
        <dbReference type="SAM" id="MobiDB-lite"/>
    </source>
</evidence>
<accession>A0A0M3ISQ9</accession>
<feature type="compositionally biased region" description="Low complexity" evidence="1">
    <location>
        <begin position="223"/>
        <end position="232"/>
    </location>
</feature>
<dbReference type="SUPFAM" id="SSF48350">
    <property type="entry name" value="GTPase activation domain, GAP"/>
    <property type="match status" value="1"/>
</dbReference>
<dbReference type="Gene3D" id="1.10.555.10">
    <property type="entry name" value="Rho GTPase activation protein"/>
    <property type="match status" value="1"/>
</dbReference>
<dbReference type="PANTHER" id="PTHR15670:SF4">
    <property type="entry name" value="RHO GTPASE-ACTIVATING PROTEIN 11A"/>
    <property type="match status" value="1"/>
</dbReference>
<organism evidence="3 4">
    <name type="scientific">Ascaris lumbricoides</name>
    <name type="common">Giant roundworm</name>
    <dbReference type="NCBI Taxonomy" id="6252"/>
    <lineage>
        <taxon>Eukaryota</taxon>
        <taxon>Metazoa</taxon>
        <taxon>Ecdysozoa</taxon>
        <taxon>Nematoda</taxon>
        <taxon>Chromadorea</taxon>
        <taxon>Rhabditida</taxon>
        <taxon>Spirurina</taxon>
        <taxon>Ascaridomorpha</taxon>
        <taxon>Ascaridoidea</taxon>
        <taxon>Ascarididae</taxon>
        <taxon>Ascaris</taxon>
    </lineage>
</organism>
<protein>
    <submittedName>
        <fullName evidence="4">Rho-GAP domain-containing protein</fullName>
    </submittedName>
</protein>
<reference evidence="4" key="1">
    <citation type="submission" date="2017-02" db="UniProtKB">
        <authorList>
            <consortium name="WormBaseParasite"/>
        </authorList>
    </citation>
    <scope>IDENTIFICATION</scope>
</reference>
<sequence length="364" mass="40860">MVTEGIFRKEGNLNRIKNAWPTYFGCKPISKECTTHDICSMIKRFFRELKTPLLFSQQSELLEIASQYKGRERVEKLLDAVRQLPPGQLGTLSFLMRQLKYVRCLFVFFERALLFPFGENHEKGHHMTTENLALVFAPTLFRHEFPAVAGKKKKGSQENVISSMCSDYDLKATVLLDLIENAHKIGVPRDYYIASRQPSDKSHLLDKARSHKISSSSRHAGLSPRSSSCVPSSRHHALFVNDDLPKTKSLVKRSSIKNDEDVKLRRGRRSSSTMRELFTTISNKVLRRGLSPGGRPRRASDDSAGGTEMADAGFLSDPGAQPLGMSFALEASVSSPHIMEVVEDPDGFRTPRRLQNQIAVIEGV</sequence>
<dbReference type="PROSITE" id="PS50238">
    <property type="entry name" value="RHOGAP"/>
    <property type="match status" value="1"/>
</dbReference>
<keyword evidence="3" id="KW-1185">Reference proteome</keyword>
<feature type="region of interest" description="Disordered" evidence="1">
    <location>
        <begin position="202"/>
        <end position="232"/>
    </location>
</feature>
<feature type="region of interest" description="Disordered" evidence="1">
    <location>
        <begin position="287"/>
        <end position="317"/>
    </location>
</feature>
<dbReference type="CDD" id="cd00159">
    <property type="entry name" value="RhoGAP"/>
    <property type="match status" value="1"/>
</dbReference>
<dbReference type="GO" id="GO:0007165">
    <property type="term" value="P:signal transduction"/>
    <property type="evidence" value="ECO:0007669"/>
    <property type="project" value="InterPro"/>
</dbReference>
<evidence type="ECO:0000259" key="2">
    <source>
        <dbReference type="PROSITE" id="PS50238"/>
    </source>
</evidence>
<dbReference type="SMART" id="SM00324">
    <property type="entry name" value="RhoGAP"/>
    <property type="match status" value="1"/>
</dbReference>